<feature type="chain" id="PRO_5012350951" evidence="4">
    <location>
        <begin position="32"/>
        <end position="327"/>
    </location>
</feature>
<evidence type="ECO:0000313" key="5">
    <source>
        <dbReference type="EMBL" id="SMF54237.1"/>
    </source>
</evidence>
<gene>
    <name evidence="5" type="ORF">SAMN05428998_119105</name>
</gene>
<feature type="repeat" description="ANK" evidence="3">
    <location>
        <begin position="202"/>
        <end position="234"/>
    </location>
</feature>
<dbReference type="PROSITE" id="PS50088">
    <property type="entry name" value="ANK_REPEAT"/>
    <property type="match status" value="5"/>
</dbReference>
<sequence>MAGAGSSRKAAGLAASACVVALLLGAGGALAQTGSPDDAPAVYSSKGAGIACNEIAQDIDRKKADGERRELDFLLFDAAGRGCLAEAETLVEAGAAIEARDRFGNTPLLIAARMGHEDLVAYLLGQHAAVGQTNLAGSSALLRAVLAGRRKVVELLLSAGADPNLANKQGVTPLDAATFSGEARLVKILLAAGADPQAEDRSGKAPIVYAAGRGFTQVVKILLDAGVDPNRRYGNDLTALMWAAGHANDAPEAEGLATVELLLARGAKVGPLDNRGRNALMIAAERGHSLAVKALLEAGADPAIRDGQGKTALDLAADDAVRQALAR</sequence>
<dbReference type="RefSeq" id="WP_085124599.1">
    <property type="nucleotide sequence ID" value="NZ_FWZX01000019.1"/>
</dbReference>
<dbReference type="Gene3D" id="1.25.40.20">
    <property type="entry name" value="Ankyrin repeat-containing domain"/>
    <property type="match status" value="2"/>
</dbReference>
<dbReference type="AlphaFoldDB" id="A0A1Y6CGR5"/>
<dbReference type="InterPro" id="IPR036770">
    <property type="entry name" value="Ankyrin_rpt-contain_sf"/>
</dbReference>
<dbReference type="PROSITE" id="PS50297">
    <property type="entry name" value="ANK_REP_REGION"/>
    <property type="match status" value="5"/>
</dbReference>
<reference evidence="5 6" key="1">
    <citation type="submission" date="2017-04" db="EMBL/GenBank/DDBJ databases">
        <authorList>
            <person name="Afonso C.L."/>
            <person name="Miller P.J."/>
            <person name="Scott M.A."/>
            <person name="Spackman E."/>
            <person name="Goraichik I."/>
            <person name="Dimitrov K.M."/>
            <person name="Suarez D.L."/>
            <person name="Swayne D.E."/>
        </authorList>
    </citation>
    <scope>NUCLEOTIDE SEQUENCE [LARGE SCALE GENOMIC DNA]</scope>
    <source>
        <strain evidence="5 6">USBA 355</strain>
    </source>
</reference>
<dbReference type="PRINTS" id="PR01415">
    <property type="entry name" value="ANKYRIN"/>
</dbReference>
<keyword evidence="6" id="KW-1185">Reference proteome</keyword>
<feature type="repeat" description="ANK" evidence="3">
    <location>
        <begin position="169"/>
        <end position="201"/>
    </location>
</feature>
<dbReference type="EMBL" id="FWZX01000019">
    <property type="protein sequence ID" value="SMF54237.1"/>
    <property type="molecule type" value="Genomic_DNA"/>
</dbReference>
<evidence type="ECO:0000256" key="4">
    <source>
        <dbReference type="SAM" id="SignalP"/>
    </source>
</evidence>
<proteinExistence type="predicted"/>
<feature type="repeat" description="ANK" evidence="3">
    <location>
        <begin position="103"/>
        <end position="135"/>
    </location>
</feature>
<dbReference type="PANTHER" id="PTHR24180">
    <property type="entry name" value="CYCLIN-DEPENDENT KINASE INHIBITOR 2C-RELATED"/>
    <property type="match status" value="1"/>
</dbReference>
<protein>
    <submittedName>
        <fullName evidence="5">Ankyrin repeat</fullName>
    </submittedName>
</protein>
<dbReference type="InterPro" id="IPR002110">
    <property type="entry name" value="Ankyrin_rpt"/>
</dbReference>
<dbReference type="Proteomes" id="UP000192917">
    <property type="component" value="Unassembled WGS sequence"/>
</dbReference>
<evidence type="ECO:0000256" key="1">
    <source>
        <dbReference type="ARBA" id="ARBA00022737"/>
    </source>
</evidence>
<dbReference type="PANTHER" id="PTHR24180:SF45">
    <property type="entry name" value="POLY [ADP-RIBOSE] POLYMERASE TANKYRASE"/>
    <property type="match status" value="1"/>
</dbReference>
<dbReference type="STRING" id="560819.SAMN05428998_119105"/>
<dbReference type="SUPFAM" id="SSF48403">
    <property type="entry name" value="Ankyrin repeat"/>
    <property type="match status" value="1"/>
</dbReference>
<dbReference type="Pfam" id="PF12796">
    <property type="entry name" value="Ank_2"/>
    <property type="match status" value="3"/>
</dbReference>
<feature type="signal peptide" evidence="4">
    <location>
        <begin position="1"/>
        <end position="31"/>
    </location>
</feature>
<keyword evidence="2 3" id="KW-0040">ANK repeat</keyword>
<dbReference type="SMART" id="SM00248">
    <property type="entry name" value="ANK"/>
    <property type="match status" value="6"/>
</dbReference>
<organism evidence="5 6">
    <name type="scientific">Tistlia consotensis USBA 355</name>
    <dbReference type="NCBI Taxonomy" id="560819"/>
    <lineage>
        <taxon>Bacteria</taxon>
        <taxon>Pseudomonadati</taxon>
        <taxon>Pseudomonadota</taxon>
        <taxon>Alphaproteobacteria</taxon>
        <taxon>Rhodospirillales</taxon>
        <taxon>Rhodovibrionaceae</taxon>
        <taxon>Tistlia</taxon>
    </lineage>
</organism>
<accession>A0A1Y6CGR5</accession>
<keyword evidence="1" id="KW-0677">Repeat</keyword>
<evidence type="ECO:0000313" key="6">
    <source>
        <dbReference type="Proteomes" id="UP000192917"/>
    </source>
</evidence>
<evidence type="ECO:0000256" key="3">
    <source>
        <dbReference type="PROSITE-ProRule" id="PRU00023"/>
    </source>
</evidence>
<evidence type="ECO:0000256" key="2">
    <source>
        <dbReference type="ARBA" id="ARBA00023043"/>
    </source>
</evidence>
<feature type="repeat" description="ANK" evidence="3">
    <location>
        <begin position="136"/>
        <end position="168"/>
    </location>
</feature>
<dbReference type="InterPro" id="IPR051637">
    <property type="entry name" value="Ank_repeat_dom-contain_49"/>
</dbReference>
<name>A0A1Y6CGR5_9PROT</name>
<feature type="repeat" description="ANK" evidence="3">
    <location>
        <begin position="275"/>
        <end position="307"/>
    </location>
</feature>
<keyword evidence="4" id="KW-0732">Signal</keyword>